<evidence type="ECO:0000256" key="3">
    <source>
        <dbReference type="ARBA" id="ARBA00022898"/>
    </source>
</evidence>
<dbReference type="NCBIfam" id="TIGR04350">
    <property type="entry name" value="C_S_lyase_PatB"/>
    <property type="match status" value="1"/>
</dbReference>
<dbReference type="EC" id="4.4.1.13" evidence="2"/>
<dbReference type="PANTHER" id="PTHR43525">
    <property type="entry name" value="PROTEIN MALY"/>
    <property type="match status" value="1"/>
</dbReference>
<dbReference type="AlphaFoldDB" id="A0A968GE71"/>
<evidence type="ECO:0000313" key="7">
    <source>
        <dbReference type="EMBL" id="NIZ68898.1"/>
    </source>
</evidence>
<proteinExistence type="inferred from homology"/>
<dbReference type="EMBL" id="JAATLM010000001">
    <property type="protein sequence ID" value="NIZ68898.1"/>
    <property type="molecule type" value="Genomic_DNA"/>
</dbReference>
<dbReference type="PANTHER" id="PTHR43525:SF1">
    <property type="entry name" value="PROTEIN MALY"/>
    <property type="match status" value="1"/>
</dbReference>
<evidence type="ECO:0000256" key="4">
    <source>
        <dbReference type="ARBA" id="ARBA00023239"/>
    </source>
</evidence>
<keyword evidence="8" id="KW-1185">Reference proteome</keyword>
<dbReference type="Proteomes" id="UP000778951">
    <property type="component" value="Unassembled WGS sequence"/>
</dbReference>
<dbReference type="CDD" id="cd00609">
    <property type="entry name" value="AAT_like"/>
    <property type="match status" value="1"/>
</dbReference>
<dbReference type="RefSeq" id="WP_167695011.1">
    <property type="nucleotide sequence ID" value="NZ_CP118181.1"/>
</dbReference>
<reference evidence="7" key="1">
    <citation type="submission" date="2020-03" db="EMBL/GenBank/DDBJ databases">
        <title>Spirochaetal bacteria isolated from arthropods constitute a novel genus Entomospira genus novum within the order Spirochaetales.</title>
        <authorList>
            <person name="Grana-Miraglia L."/>
            <person name="Sikutova S."/>
            <person name="Fingerle V."/>
            <person name="Sing A."/>
            <person name="Castillo-Ramirez S."/>
            <person name="Margos G."/>
            <person name="Rudolf I."/>
        </authorList>
    </citation>
    <scope>NUCLEOTIDE SEQUENCE</scope>
    <source>
        <strain evidence="7">BR149</strain>
    </source>
</reference>
<sequence>MPYDFTTFIDRRGTYSTQWDFVQDRFGKANLLPFTISDMDFAIAPEIQQALEKHVTHGIFGYSRWNHADFKEAIALWFSKRFTTTIDPNTIAYSPSIIYSCAQFIDLYTQEGDGVVVQTPCYDAFIPLIEGRNRHLIANPLRFDGTTYHLDLIDLAEKLPRAKAILLCNPHNPTGIIFSPEELSQIVALARQHDVAIISDEAHMDLVFSPHQHTPICAVWGDYPKVVLATSTAKGFNLASLGGSYLLSNDPTIKERFNQQLKRDGLSSPPILAILATISAYHQAEAWLEALLTQLERNRALLNDFFTQHLPQLQLHPSVATYFAWIDISSLHLSSAEVQQRLINHGLAIMKGETYRQESPLFLRMNIACPPSKIHQSLIQMHQAFG</sequence>
<dbReference type="InterPro" id="IPR015424">
    <property type="entry name" value="PyrdxlP-dep_Trfase"/>
</dbReference>
<dbReference type="Gene3D" id="3.90.1150.10">
    <property type="entry name" value="Aspartate Aminotransferase, domain 1"/>
    <property type="match status" value="1"/>
</dbReference>
<dbReference type="GO" id="GO:0030170">
    <property type="term" value="F:pyridoxal phosphate binding"/>
    <property type="evidence" value="ECO:0007669"/>
    <property type="project" value="InterPro"/>
</dbReference>
<dbReference type="Gene3D" id="3.40.640.10">
    <property type="entry name" value="Type I PLP-dependent aspartate aminotransferase-like (Major domain)"/>
    <property type="match status" value="1"/>
</dbReference>
<evidence type="ECO:0000259" key="6">
    <source>
        <dbReference type="Pfam" id="PF00155"/>
    </source>
</evidence>
<feature type="domain" description="Aminotransferase class I/classII large" evidence="6">
    <location>
        <begin position="31"/>
        <end position="374"/>
    </location>
</feature>
<evidence type="ECO:0000256" key="5">
    <source>
        <dbReference type="ARBA" id="ARBA00037974"/>
    </source>
</evidence>
<gene>
    <name evidence="7" type="ORF">HCT48_01510</name>
</gene>
<dbReference type="InterPro" id="IPR051798">
    <property type="entry name" value="Class-II_PLP-Dep_Aminotrans"/>
</dbReference>
<dbReference type="InterPro" id="IPR004839">
    <property type="entry name" value="Aminotransferase_I/II_large"/>
</dbReference>
<comment type="caution">
    <text evidence="7">The sequence shown here is derived from an EMBL/GenBank/DDBJ whole genome shotgun (WGS) entry which is preliminary data.</text>
</comment>
<name>A0A968GE71_9SPIO</name>
<dbReference type="SUPFAM" id="SSF53383">
    <property type="entry name" value="PLP-dependent transferases"/>
    <property type="match status" value="1"/>
</dbReference>
<evidence type="ECO:0000256" key="1">
    <source>
        <dbReference type="ARBA" id="ARBA00001933"/>
    </source>
</evidence>
<evidence type="ECO:0000313" key="8">
    <source>
        <dbReference type="Proteomes" id="UP000778951"/>
    </source>
</evidence>
<dbReference type="InterPro" id="IPR027619">
    <property type="entry name" value="C-S_lyase_PatB-like"/>
</dbReference>
<comment type="cofactor">
    <cofactor evidence="1">
        <name>pyridoxal 5'-phosphate</name>
        <dbReference type="ChEBI" id="CHEBI:597326"/>
    </cofactor>
</comment>
<accession>A0A968GE71</accession>
<organism evidence="7 8">
    <name type="scientific">Entomospira culicis</name>
    <dbReference type="NCBI Taxonomy" id="2719989"/>
    <lineage>
        <taxon>Bacteria</taxon>
        <taxon>Pseudomonadati</taxon>
        <taxon>Spirochaetota</taxon>
        <taxon>Spirochaetia</taxon>
        <taxon>Spirochaetales</taxon>
        <taxon>Spirochaetaceae</taxon>
        <taxon>Entomospira</taxon>
    </lineage>
</organism>
<keyword evidence="3" id="KW-0663">Pyridoxal phosphate</keyword>
<comment type="similarity">
    <text evidence="5">Belongs to the class-II pyridoxal-phosphate-dependent aminotransferase family. MalY/PatB cystathionine beta-lyase subfamily.</text>
</comment>
<dbReference type="InterPro" id="IPR015422">
    <property type="entry name" value="PyrdxlP-dep_Trfase_small"/>
</dbReference>
<dbReference type="Pfam" id="PF00155">
    <property type="entry name" value="Aminotran_1_2"/>
    <property type="match status" value="1"/>
</dbReference>
<evidence type="ECO:0000256" key="2">
    <source>
        <dbReference type="ARBA" id="ARBA00012224"/>
    </source>
</evidence>
<protein>
    <recommendedName>
        <fullName evidence="2">cysteine-S-conjugate beta-lyase</fullName>
        <ecNumber evidence="2">4.4.1.13</ecNumber>
    </recommendedName>
</protein>
<keyword evidence="4 7" id="KW-0456">Lyase</keyword>
<dbReference type="GO" id="GO:0047804">
    <property type="term" value="F:cysteine-S-conjugate beta-lyase activity"/>
    <property type="evidence" value="ECO:0007669"/>
    <property type="project" value="UniProtKB-EC"/>
</dbReference>
<dbReference type="InterPro" id="IPR015421">
    <property type="entry name" value="PyrdxlP-dep_Trfase_major"/>
</dbReference>